<reference evidence="2" key="1">
    <citation type="journal article" date="2019" name="Int. J. Syst. Evol. Microbiol.">
        <title>The Global Catalogue of Microorganisms (GCM) 10K type strain sequencing project: providing services to taxonomists for standard genome sequencing and annotation.</title>
        <authorList>
            <consortium name="The Broad Institute Genomics Platform"/>
            <consortium name="The Broad Institute Genome Sequencing Center for Infectious Disease"/>
            <person name="Wu L."/>
            <person name="Ma J."/>
        </authorList>
    </citation>
    <scope>NUCLEOTIDE SEQUENCE [LARGE SCALE GENOMIC DNA]</scope>
    <source>
        <strain evidence="2">JCM 3175</strain>
    </source>
</reference>
<dbReference type="PANTHER" id="PTHR46082">
    <property type="entry name" value="ATP/GTP-BINDING PROTEIN-RELATED"/>
    <property type="match status" value="1"/>
</dbReference>
<dbReference type="Gene3D" id="1.25.40.10">
    <property type="entry name" value="Tetratricopeptide repeat domain"/>
    <property type="match status" value="3"/>
</dbReference>
<dbReference type="InterPro" id="IPR019734">
    <property type="entry name" value="TPR_rpt"/>
</dbReference>
<dbReference type="SUPFAM" id="SSF48452">
    <property type="entry name" value="TPR-like"/>
    <property type="match status" value="3"/>
</dbReference>
<protein>
    <recommendedName>
        <fullName evidence="3">Tetratricopeptide repeat protein</fullName>
    </recommendedName>
</protein>
<dbReference type="Pfam" id="PF13424">
    <property type="entry name" value="TPR_12"/>
    <property type="match status" value="1"/>
</dbReference>
<accession>A0ABP8SWC1</accession>
<organism evidence="1 2">
    <name type="scientific">Micromonospora coerulea</name>
    <dbReference type="NCBI Taxonomy" id="47856"/>
    <lineage>
        <taxon>Bacteria</taxon>
        <taxon>Bacillati</taxon>
        <taxon>Actinomycetota</taxon>
        <taxon>Actinomycetes</taxon>
        <taxon>Micromonosporales</taxon>
        <taxon>Micromonosporaceae</taxon>
        <taxon>Micromonospora</taxon>
    </lineage>
</organism>
<evidence type="ECO:0000313" key="2">
    <source>
        <dbReference type="Proteomes" id="UP001500307"/>
    </source>
</evidence>
<proteinExistence type="predicted"/>
<dbReference type="SMART" id="SM00028">
    <property type="entry name" value="TPR"/>
    <property type="match status" value="3"/>
</dbReference>
<evidence type="ECO:0000313" key="1">
    <source>
        <dbReference type="EMBL" id="GAA4575720.1"/>
    </source>
</evidence>
<sequence>MALYRRLERDQPGRHLAGLARALVAQATVPDGHTVASAMAQGREAIGYVQDAGDREALLVLAEARRLVATSLHATGAVREALRLALSAQATWRRCAPVRAAERMGLARTLIAIGDCQGALGRPEEALAAHQEAMNLYRELSLHKQSRWRLTGQVAAAGLAESLTAVGRWEDALALAEEFRGDLETWFWLRLQSLQARSMLGRLLRTVAYCREALGEPDAALRAAEEAVDHQRWLVENGLAGSRSDLAAALRTYGGLLLRSGEPEAGADRVAEAVETARGASDAELAWALIALAVARMSAGQWDEVEPLLDELVPVCRRRADELPEVFQPLLVRGLAMVVAMTAFDLLAVDGRPAAPLLDRVAGLDGVTAGREAVALARQLAEADPRHRELLGHALFGLERAVNRTGDVREAAELLRECVALRRELFAEDPAAHRSDLAQALGNLGNRLHALGRLAEALPAHEESVALIRAADSGLPPAEAVAPLRNLARTLAALGRPEEAERIAAKAETPAET</sequence>
<dbReference type="InterPro" id="IPR053137">
    <property type="entry name" value="NLR-like"/>
</dbReference>
<dbReference type="Pfam" id="PF13374">
    <property type="entry name" value="TPR_10"/>
    <property type="match status" value="1"/>
</dbReference>
<name>A0ABP8SWC1_9ACTN</name>
<keyword evidence="2" id="KW-1185">Reference proteome</keyword>
<dbReference type="EMBL" id="BAABGU010000028">
    <property type="protein sequence ID" value="GAA4575720.1"/>
    <property type="molecule type" value="Genomic_DNA"/>
</dbReference>
<dbReference type="PANTHER" id="PTHR46082:SF6">
    <property type="entry name" value="AAA+ ATPASE DOMAIN-CONTAINING PROTEIN-RELATED"/>
    <property type="match status" value="1"/>
</dbReference>
<gene>
    <name evidence="1" type="ORF">GCM10023176_45580</name>
</gene>
<evidence type="ECO:0008006" key="3">
    <source>
        <dbReference type="Google" id="ProtNLM"/>
    </source>
</evidence>
<comment type="caution">
    <text evidence="1">The sequence shown here is derived from an EMBL/GenBank/DDBJ whole genome shotgun (WGS) entry which is preliminary data.</text>
</comment>
<dbReference type="Proteomes" id="UP001500307">
    <property type="component" value="Unassembled WGS sequence"/>
</dbReference>
<dbReference type="InterPro" id="IPR011990">
    <property type="entry name" value="TPR-like_helical_dom_sf"/>
</dbReference>